<feature type="signal peptide" evidence="2">
    <location>
        <begin position="1"/>
        <end position="34"/>
    </location>
</feature>
<evidence type="ECO:0008006" key="5">
    <source>
        <dbReference type="Google" id="ProtNLM"/>
    </source>
</evidence>
<feature type="region of interest" description="Disordered" evidence="1">
    <location>
        <begin position="81"/>
        <end position="113"/>
    </location>
</feature>
<reference evidence="3 4" key="1">
    <citation type="submission" date="2020-07" db="EMBL/GenBank/DDBJ databases">
        <title>Sequencing the genomes of 1000 actinobacteria strains.</title>
        <authorList>
            <person name="Klenk H.-P."/>
        </authorList>
    </citation>
    <scope>NUCLEOTIDE SEQUENCE [LARGE SCALE GENOMIC DNA]</scope>
    <source>
        <strain evidence="3 4">DSM 41455</strain>
    </source>
</reference>
<feature type="region of interest" description="Disordered" evidence="1">
    <location>
        <begin position="579"/>
        <end position="625"/>
    </location>
</feature>
<dbReference type="RefSeq" id="WP_179764269.1">
    <property type="nucleotide sequence ID" value="NZ_BAAAUE010000013.1"/>
</dbReference>
<dbReference type="PROSITE" id="PS51318">
    <property type="entry name" value="TAT"/>
    <property type="match status" value="1"/>
</dbReference>
<dbReference type="Pfam" id="PF05787">
    <property type="entry name" value="PhoX"/>
    <property type="match status" value="1"/>
</dbReference>
<evidence type="ECO:0000313" key="4">
    <source>
        <dbReference type="Proteomes" id="UP000530403"/>
    </source>
</evidence>
<name>A0A7Y9HGA6_9ACTN</name>
<dbReference type="EMBL" id="JACCCF010000001">
    <property type="protein sequence ID" value="NYE43728.1"/>
    <property type="molecule type" value="Genomic_DNA"/>
</dbReference>
<organism evidence="3 4">
    <name type="scientific">Streptomyces fulvorobeus</name>
    <dbReference type="NCBI Taxonomy" id="284028"/>
    <lineage>
        <taxon>Bacteria</taxon>
        <taxon>Bacillati</taxon>
        <taxon>Actinomycetota</taxon>
        <taxon>Actinomycetes</taxon>
        <taxon>Kitasatosporales</taxon>
        <taxon>Streptomycetaceae</taxon>
        <taxon>Streptomyces</taxon>
    </lineage>
</organism>
<sequence>MTENSAAALSRRSALISGTAVVGGLLIGSGPAAAAPEPDATGTALPGFIPVPADDIDSVCVPAGYVAHVLAPWGQPLRTTGPAWREDGGNTAAEQSRQIGTHHSGLAFHPLGRGPRGSRHGILVIGHEYADSALLHLDGGADLTTSAVDKALAAVGVSIVEVRRRGDAWQVVGSPRNTRVTGATPVTFTGPVTAGHPRLATGGTPLGVLGSSTSGNTPWGTCLVAEENFHAVFGTDDTAWHPTETQRRYGLSASGHGHRWHRADPRFDLAVSGNEPNRFGWVVEIDPLDPRSAPVKHTALGRFSHSGATVTQSGGRVVVYSGDDQDGGHVYKFVSARPWRPGRAGGRGPLDEGTLYVARFHDDGTGAWLPLVHGRGPLTGRLGWTDQADVLLRARQAADALGATPLDRPQQIAVDPRDGDLYCALANSAGHAPCASPASARSNAVRPRRSNPYGQIIRWREDRGDAAAGRFRWEVFVLAGDPAYDDAVQLDSSGMFASPKGLSFDAGGRLWIRTGISGHVQNRQGGGHDRLGNNALLVADPGTRTIRRFLTGPRGAEITGAALTPDRRTLFVNVQHPGERSAAWGTPTPRNPRAVSNWPDHAPGGRPRSATVAVSRSDGGVIGAS</sequence>
<dbReference type="InterPro" id="IPR008557">
    <property type="entry name" value="PhoX"/>
</dbReference>
<evidence type="ECO:0000256" key="1">
    <source>
        <dbReference type="SAM" id="MobiDB-lite"/>
    </source>
</evidence>
<evidence type="ECO:0000256" key="2">
    <source>
        <dbReference type="SAM" id="SignalP"/>
    </source>
</evidence>
<dbReference type="PANTHER" id="PTHR35399:SF2">
    <property type="entry name" value="DUF839 DOMAIN-CONTAINING PROTEIN"/>
    <property type="match status" value="1"/>
</dbReference>
<dbReference type="Proteomes" id="UP000530403">
    <property type="component" value="Unassembled WGS sequence"/>
</dbReference>
<feature type="compositionally biased region" description="Polar residues" evidence="1">
    <location>
        <begin position="92"/>
        <end position="101"/>
    </location>
</feature>
<dbReference type="PANTHER" id="PTHR35399">
    <property type="entry name" value="SLR8030 PROTEIN"/>
    <property type="match status" value="1"/>
</dbReference>
<accession>A0A7Y9HGA6</accession>
<feature type="chain" id="PRO_5030513670" description="Tat pathway signal protein" evidence="2">
    <location>
        <begin position="35"/>
        <end position="625"/>
    </location>
</feature>
<protein>
    <recommendedName>
        <fullName evidence="5">Tat pathway signal protein</fullName>
    </recommendedName>
</protein>
<proteinExistence type="predicted"/>
<comment type="caution">
    <text evidence="3">The sequence shown here is derived from an EMBL/GenBank/DDBJ whole genome shotgun (WGS) entry which is preliminary data.</text>
</comment>
<dbReference type="InterPro" id="IPR006311">
    <property type="entry name" value="TAT_signal"/>
</dbReference>
<keyword evidence="2" id="KW-0732">Signal</keyword>
<dbReference type="AlphaFoldDB" id="A0A7Y9HGA6"/>
<evidence type="ECO:0000313" key="3">
    <source>
        <dbReference type="EMBL" id="NYE43728.1"/>
    </source>
</evidence>
<dbReference type="SUPFAM" id="SSF63829">
    <property type="entry name" value="Calcium-dependent phosphotriesterase"/>
    <property type="match status" value="1"/>
</dbReference>
<gene>
    <name evidence="3" type="ORF">HEB29_004739</name>
</gene>